<sequence length="159" mass="17095">MGAPIRCQAFLPAALAAVLLVPSAVRARDLPRPIQAELDAEIQDCKPQTVTLGRKFVEQKDVTGDGVPDYILNYGEFRCGDRGVLYCGSGGCTTKIFAATVRNGYTKVFDQIVRDLQPGTARGRPVLFLGLHGSACGKVGAEPCGQTLAWNGTRFVRPR</sequence>
<evidence type="ECO:0000313" key="2">
    <source>
        <dbReference type="EMBL" id="TNC05870.1"/>
    </source>
</evidence>
<dbReference type="AlphaFoldDB" id="A0A5C4L7L8"/>
<dbReference type="OrthoDB" id="7444491at2"/>
<dbReference type="Proteomes" id="UP000305267">
    <property type="component" value="Unassembled WGS sequence"/>
</dbReference>
<gene>
    <name evidence="2" type="ORF">FF100_35215</name>
</gene>
<evidence type="ECO:0000256" key="1">
    <source>
        <dbReference type="SAM" id="SignalP"/>
    </source>
</evidence>
<keyword evidence="1" id="KW-0732">Signal</keyword>
<name>A0A5C4L7L8_9HYPH</name>
<protein>
    <submittedName>
        <fullName evidence="2">Uncharacterized protein</fullName>
    </submittedName>
</protein>
<evidence type="ECO:0000313" key="3">
    <source>
        <dbReference type="Proteomes" id="UP000305267"/>
    </source>
</evidence>
<accession>A0A5C4L7L8</accession>
<proteinExistence type="predicted"/>
<reference evidence="2 3" key="1">
    <citation type="submission" date="2019-06" db="EMBL/GenBank/DDBJ databases">
        <title>Genome of Methylobacterium sp. 17Sr1-39.</title>
        <authorList>
            <person name="Seo T."/>
        </authorList>
    </citation>
    <scope>NUCLEOTIDE SEQUENCE [LARGE SCALE GENOMIC DNA]</scope>
    <source>
        <strain evidence="2 3">17Sr1-39</strain>
    </source>
</reference>
<comment type="caution">
    <text evidence="2">The sequence shown here is derived from an EMBL/GenBank/DDBJ whole genome shotgun (WGS) entry which is preliminary data.</text>
</comment>
<feature type="chain" id="PRO_5022748030" evidence="1">
    <location>
        <begin position="28"/>
        <end position="159"/>
    </location>
</feature>
<dbReference type="EMBL" id="VDDA01000055">
    <property type="protein sequence ID" value="TNC05870.1"/>
    <property type="molecule type" value="Genomic_DNA"/>
</dbReference>
<feature type="signal peptide" evidence="1">
    <location>
        <begin position="1"/>
        <end position="27"/>
    </location>
</feature>
<dbReference type="RefSeq" id="WP_139040656.1">
    <property type="nucleotide sequence ID" value="NZ_VDDA01000055.1"/>
</dbReference>
<organism evidence="2 3">
    <name type="scientific">Methylobacterium terricola</name>
    <dbReference type="NCBI Taxonomy" id="2583531"/>
    <lineage>
        <taxon>Bacteria</taxon>
        <taxon>Pseudomonadati</taxon>
        <taxon>Pseudomonadota</taxon>
        <taxon>Alphaproteobacteria</taxon>
        <taxon>Hyphomicrobiales</taxon>
        <taxon>Methylobacteriaceae</taxon>
        <taxon>Methylobacterium</taxon>
    </lineage>
</organism>
<keyword evidence="3" id="KW-1185">Reference proteome</keyword>